<keyword evidence="3" id="KW-1185">Reference proteome</keyword>
<gene>
    <name evidence="2" type="ORF">G3O08_10340</name>
</gene>
<sequence>MKIFFLLSALFFAGLVFGQTTVTISPAPAEALDLVLTPVGMDKPMMVGRVEKTGSGQVNTALDFSKISEADRSNYGITILELLSFCDNSNELFAGNNKIEAYELGPLFLMKNNELAGFITLASDTLLTKWINDPGYEKAVVGSWFELVYISANFAYTGECTQTTNLESGDIETNFQLNLDLKKGLNFIEYKIESVYEGDDEGLSSIAKKVVASAYQAVPKNAKWIAYYY</sequence>
<reference evidence="2 3" key="1">
    <citation type="submission" date="2020-02" db="EMBL/GenBank/DDBJ databases">
        <title>Out from the shadows clarifying the taxonomy of the family Cryomorphaceae and related taxa by utilizing the GTDB taxonomic framework.</title>
        <authorList>
            <person name="Bowman J.P."/>
        </authorList>
    </citation>
    <scope>NUCLEOTIDE SEQUENCE [LARGE SCALE GENOMIC DNA]</scope>
    <source>
        <strain evidence="2 3">QSSC 1-22</strain>
    </source>
</reference>
<dbReference type="AlphaFoldDB" id="A0A7K3WQU7"/>
<name>A0A7K3WQU7_9FLAO</name>
<dbReference type="Proteomes" id="UP000486602">
    <property type="component" value="Unassembled WGS sequence"/>
</dbReference>
<evidence type="ECO:0000313" key="2">
    <source>
        <dbReference type="EMBL" id="NEN23898.1"/>
    </source>
</evidence>
<dbReference type="EMBL" id="JAAGVY010000017">
    <property type="protein sequence ID" value="NEN23898.1"/>
    <property type="molecule type" value="Genomic_DNA"/>
</dbReference>
<dbReference type="RefSeq" id="WP_163285292.1">
    <property type="nucleotide sequence ID" value="NZ_JAAGVY010000017.1"/>
</dbReference>
<accession>A0A7K3WQU7</accession>
<protein>
    <submittedName>
        <fullName evidence="2">Uncharacterized protein</fullName>
    </submittedName>
</protein>
<evidence type="ECO:0000313" key="3">
    <source>
        <dbReference type="Proteomes" id="UP000486602"/>
    </source>
</evidence>
<keyword evidence="1" id="KW-0732">Signal</keyword>
<feature type="chain" id="PRO_5029695206" evidence="1">
    <location>
        <begin position="19"/>
        <end position="229"/>
    </location>
</feature>
<organism evidence="2 3">
    <name type="scientific">Cryomorpha ignava</name>
    <dbReference type="NCBI Taxonomy" id="101383"/>
    <lineage>
        <taxon>Bacteria</taxon>
        <taxon>Pseudomonadati</taxon>
        <taxon>Bacteroidota</taxon>
        <taxon>Flavobacteriia</taxon>
        <taxon>Flavobacteriales</taxon>
        <taxon>Cryomorphaceae</taxon>
        <taxon>Cryomorpha</taxon>
    </lineage>
</organism>
<comment type="caution">
    <text evidence="2">The sequence shown here is derived from an EMBL/GenBank/DDBJ whole genome shotgun (WGS) entry which is preliminary data.</text>
</comment>
<feature type="signal peptide" evidence="1">
    <location>
        <begin position="1"/>
        <end position="18"/>
    </location>
</feature>
<evidence type="ECO:0000256" key="1">
    <source>
        <dbReference type="SAM" id="SignalP"/>
    </source>
</evidence>
<proteinExistence type="predicted"/>